<reference evidence="1 2" key="2">
    <citation type="journal article" date="2017" name="Front. Plant Sci.">
        <title>Gene Classification and Mining of Molecular Markers Useful in Red Clover (Trifolium pratense) Breeding.</title>
        <authorList>
            <person name="Istvanek J."/>
            <person name="Dluhosova J."/>
            <person name="Dluhos P."/>
            <person name="Patkova L."/>
            <person name="Nedelnik J."/>
            <person name="Repkova J."/>
        </authorList>
    </citation>
    <scope>NUCLEOTIDE SEQUENCE [LARGE SCALE GENOMIC DNA]</scope>
    <source>
        <strain evidence="2">cv. Tatra</strain>
        <tissue evidence="1">Young leaves</tissue>
    </source>
</reference>
<evidence type="ECO:0000313" key="1">
    <source>
        <dbReference type="EMBL" id="PNX66736.1"/>
    </source>
</evidence>
<feature type="non-terminal residue" evidence="1">
    <location>
        <position position="1"/>
    </location>
</feature>
<dbReference type="AlphaFoldDB" id="A0A2K3KKD6"/>
<feature type="non-terminal residue" evidence="1">
    <location>
        <position position="52"/>
    </location>
</feature>
<proteinExistence type="predicted"/>
<protein>
    <submittedName>
        <fullName evidence="1">Uncharacterized protein</fullName>
    </submittedName>
</protein>
<evidence type="ECO:0000313" key="2">
    <source>
        <dbReference type="Proteomes" id="UP000236291"/>
    </source>
</evidence>
<organism evidence="1 2">
    <name type="scientific">Trifolium pratense</name>
    <name type="common">Red clover</name>
    <dbReference type="NCBI Taxonomy" id="57577"/>
    <lineage>
        <taxon>Eukaryota</taxon>
        <taxon>Viridiplantae</taxon>
        <taxon>Streptophyta</taxon>
        <taxon>Embryophyta</taxon>
        <taxon>Tracheophyta</taxon>
        <taxon>Spermatophyta</taxon>
        <taxon>Magnoliopsida</taxon>
        <taxon>eudicotyledons</taxon>
        <taxon>Gunneridae</taxon>
        <taxon>Pentapetalae</taxon>
        <taxon>rosids</taxon>
        <taxon>fabids</taxon>
        <taxon>Fabales</taxon>
        <taxon>Fabaceae</taxon>
        <taxon>Papilionoideae</taxon>
        <taxon>50 kb inversion clade</taxon>
        <taxon>NPAAA clade</taxon>
        <taxon>Hologalegina</taxon>
        <taxon>IRL clade</taxon>
        <taxon>Trifolieae</taxon>
        <taxon>Trifolium</taxon>
    </lineage>
</organism>
<accession>A0A2K3KKD6</accession>
<name>A0A2K3KKD6_TRIPR</name>
<gene>
    <name evidence="1" type="ORF">L195_g063190</name>
</gene>
<reference evidence="1 2" key="1">
    <citation type="journal article" date="2014" name="Am. J. Bot.">
        <title>Genome assembly and annotation for red clover (Trifolium pratense; Fabaceae).</title>
        <authorList>
            <person name="Istvanek J."/>
            <person name="Jaros M."/>
            <person name="Krenek A."/>
            <person name="Repkova J."/>
        </authorList>
    </citation>
    <scope>NUCLEOTIDE SEQUENCE [LARGE SCALE GENOMIC DNA]</scope>
    <source>
        <strain evidence="2">cv. Tatra</strain>
        <tissue evidence="1">Young leaves</tissue>
    </source>
</reference>
<comment type="caution">
    <text evidence="1">The sequence shown here is derived from an EMBL/GenBank/DDBJ whole genome shotgun (WGS) entry which is preliminary data.</text>
</comment>
<sequence>LTPTVAATTQEATTQESIRNAAKGGISYFSAAAVIKEEIKSLEDAIKIQSVE</sequence>
<dbReference type="EMBL" id="ASHM01198013">
    <property type="protein sequence ID" value="PNX66736.1"/>
    <property type="molecule type" value="Genomic_DNA"/>
</dbReference>
<dbReference type="Proteomes" id="UP000236291">
    <property type="component" value="Unassembled WGS sequence"/>
</dbReference>